<evidence type="ECO:0000313" key="4">
    <source>
        <dbReference type="EMBL" id="WNM59627.1"/>
    </source>
</evidence>
<dbReference type="InterPro" id="IPR004394">
    <property type="entry name" value="Iojap/RsfS/C7orf30"/>
</dbReference>
<dbReference type="InterPro" id="IPR043519">
    <property type="entry name" value="NT_sf"/>
</dbReference>
<dbReference type="EMBL" id="CP116967">
    <property type="protein sequence ID" value="WNM59627.1"/>
    <property type="molecule type" value="Genomic_DNA"/>
</dbReference>
<keyword evidence="2" id="KW-0678">Repressor</keyword>
<gene>
    <name evidence="2 4" type="primary">rsfS</name>
    <name evidence="4" type="ORF">PP769_07700</name>
</gene>
<comment type="subcellular location">
    <subcellularLocation>
        <location evidence="2">Cytoplasm</location>
    </subcellularLocation>
</comment>
<evidence type="ECO:0000256" key="3">
    <source>
        <dbReference type="SAM" id="MobiDB-lite"/>
    </source>
</evidence>
<dbReference type="GO" id="GO:0043023">
    <property type="term" value="F:ribosomal large subunit binding"/>
    <property type="evidence" value="ECO:0007669"/>
    <property type="project" value="TreeGrafter"/>
</dbReference>
<dbReference type="AlphaFoldDB" id="A0AA96GE67"/>
<dbReference type="PANTHER" id="PTHR21043:SF0">
    <property type="entry name" value="MITOCHONDRIAL ASSEMBLY OF RIBOSOMAL LARGE SUBUNIT PROTEIN 1"/>
    <property type="match status" value="1"/>
</dbReference>
<proteinExistence type="inferred from homology"/>
<accession>A0AA96GE67</accession>
<reference evidence="4 5" key="1">
    <citation type="submission" date="2023-01" db="EMBL/GenBank/DDBJ databases">
        <title>Cultivation and genomic characterization of new, ubiquitous marine nitrite-oxidizing bacteria from the Nitrospirales.</title>
        <authorList>
            <person name="Mueller A.J."/>
            <person name="Daebeler A."/>
            <person name="Herbold C.W."/>
            <person name="Kirkegaard R.H."/>
            <person name="Daims H."/>
        </authorList>
    </citation>
    <scope>NUCLEOTIDE SEQUENCE [LARGE SCALE GENOMIC DNA]</scope>
    <source>
        <strain evidence="4 5">VA</strain>
    </source>
</reference>
<dbReference type="KEGG" id="nall:PP769_07700"/>
<comment type="function">
    <text evidence="2">Functions as a ribosomal silencing factor. Interacts with ribosomal protein uL14 (rplN), blocking formation of intersubunit bridge B8. Prevents association of the 30S and 50S ribosomal subunits and the formation of functional ribosomes, thus repressing translation.</text>
</comment>
<dbReference type="GO" id="GO:0042256">
    <property type="term" value="P:cytosolic ribosome assembly"/>
    <property type="evidence" value="ECO:0007669"/>
    <property type="project" value="UniProtKB-UniRule"/>
</dbReference>
<dbReference type="Gene3D" id="3.30.460.10">
    <property type="entry name" value="Beta Polymerase, domain 2"/>
    <property type="match status" value="1"/>
</dbReference>
<evidence type="ECO:0000256" key="2">
    <source>
        <dbReference type="HAMAP-Rule" id="MF_01477"/>
    </source>
</evidence>
<comment type="similarity">
    <text evidence="1 2">Belongs to the Iojap/RsfS family.</text>
</comment>
<evidence type="ECO:0000313" key="5">
    <source>
        <dbReference type="Proteomes" id="UP001302719"/>
    </source>
</evidence>
<dbReference type="Pfam" id="PF02410">
    <property type="entry name" value="RsfS"/>
    <property type="match status" value="1"/>
</dbReference>
<comment type="subunit">
    <text evidence="2">Interacts with ribosomal protein uL14 (rplN).</text>
</comment>
<dbReference type="GO" id="GO:0017148">
    <property type="term" value="P:negative regulation of translation"/>
    <property type="evidence" value="ECO:0007669"/>
    <property type="project" value="UniProtKB-UniRule"/>
</dbReference>
<dbReference type="PANTHER" id="PTHR21043">
    <property type="entry name" value="IOJAP SUPERFAMILY ORTHOLOG"/>
    <property type="match status" value="1"/>
</dbReference>
<dbReference type="GO" id="GO:0090071">
    <property type="term" value="P:negative regulation of ribosome biogenesis"/>
    <property type="evidence" value="ECO:0007669"/>
    <property type="project" value="UniProtKB-UniRule"/>
</dbReference>
<keyword evidence="2" id="KW-0810">Translation regulation</keyword>
<keyword evidence="2" id="KW-0963">Cytoplasm</keyword>
<dbReference type="GO" id="GO:0005737">
    <property type="term" value="C:cytoplasm"/>
    <property type="evidence" value="ECO:0007669"/>
    <property type="project" value="UniProtKB-SubCell"/>
</dbReference>
<dbReference type="RefSeq" id="WP_312646412.1">
    <property type="nucleotide sequence ID" value="NZ_CP116967.1"/>
</dbReference>
<keyword evidence="5" id="KW-1185">Reference proteome</keyword>
<protein>
    <recommendedName>
        <fullName evidence="2">Ribosomal silencing factor RsfS</fullName>
    </recommendedName>
</protein>
<dbReference type="Proteomes" id="UP001302719">
    <property type="component" value="Chromosome"/>
</dbReference>
<evidence type="ECO:0000256" key="1">
    <source>
        <dbReference type="ARBA" id="ARBA00010574"/>
    </source>
</evidence>
<dbReference type="HAMAP" id="MF_01477">
    <property type="entry name" value="Iojap_RsfS"/>
    <property type="match status" value="1"/>
</dbReference>
<name>A0AA96GE67_9BACT</name>
<feature type="region of interest" description="Disordered" evidence="3">
    <location>
        <begin position="125"/>
        <end position="145"/>
    </location>
</feature>
<sequence>MARLTHPKPSPTLEQAVFIAQAAQEKQAGEVLVLDVGAMTSIADYFVFASGDSERQVRGIASFIEKVMATRYELGPDIEGKETANWILLDYGDIIIHIFKSDVRKYYALESMWADAPQITIPESRKPFPQVAQAPKAPGKVARLS</sequence>
<dbReference type="NCBIfam" id="TIGR00090">
    <property type="entry name" value="rsfS_iojap_ybeB"/>
    <property type="match status" value="1"/>
</dbReference>
<organism evidence="4 5">
    <name type="scientific">Candidatus Nitrospira allomarina</name>
    <dbReference type="NCBI Taxonomy" id="3020900"/>
    <lineage>
        <taxon>Bacteria</taxon>
        <taxon>Pseudomonadati</taxon>
        <taxon>Nitrospirota</taxon>
        <taxon>Nitrospiria</taxon>
        <taxon>Nitrospirales</taxon>
        <taxon>Nitrospiraceae</taxon>
        <taxon>Nitrospira</taxon>
    </lineage>
</organism>
<dbReference type="SUPFAM" id="SSF81301">
    <property type="entry name" value="Nucleotidyltransferase"/>
    <property type="match status" value="1"/>
</dbReference>